<dbReference type="AlphaFoldDB" id="A0A4P2PX10"/>
<evidence type="ECO:0000256" key="2">
    <source>
        <dbReference type="ARBA" id="ARBA00009477"/>
    </source>
</evidence>
<keyword evidence="4" id="KW-0732">Signal</keyword>
<dbReference type="InterPro" id="IPR058627">
    <property type="entry name" value="MdtA-like_C"/>
</dbReference>
<proteinExistence type="inferred from homology"/>
<dbReference type="FunFam" id="2.40.30.170:FF:000010">
    <property type="entry name" value="Efflux RND transporter periplasmic adaptor subunit"/>
    <property type="match status" value="1"/>
</dbReference>
<dbReference type="InterPro" id="IPR058792">
    <property type="entry name" value="Beta-barrel_RND_2"/>
</dbReference>
<dbReference type="Proteomes" id="UP000295781">
    <property type="component" value="Chromosome"/>
</dbReference>
<dbReference type="GO" id="GO:0015562">
    <property type="term" value="F:efflux transmembrane transporter activity"/>
    <property type="evidence" value="ECO:0007669"/>
    <property type="project" value="TreeGrafter"/>
</dbReference>
<evidence type="ECO:0000259" key="5">
    <source>
        <dbReference type="Pfam" id="PF25917"/>
    </source>
</evidence>
<feature type="domain" description="Multidrug resistance protein MdtA-like C-terminal permuted SH3" evidence="7">
    <location>
        <begin position="362"/>
        <end position="420"/>
    </location>
</feature>
<comment type="subcellular location">
    <subcellularLocation>
        <location evidence="1">Cell envelope</location>
    </subcellularLocation>
</comment>
<comment type="similarity">
    <text evidence="2">Belongs to the membrane fusion protein (MFP) (TC 8.A.1) family.</text>
</comment>
<evidence type="ECO:0000256" key="4">
    <source>
        <dbReference type="SAM" id="SignalP"/>
    </source>
</evidence>
<evidence type="ECO:0000259" key="6">
    <source>
        <dbReference type="Pfam" id="PF25954"/>
    </source>
</evidence>
<evidence type="ECO:0000256" key="3">
    <source>
        <dbReference type="ARBA" id="ARBA00022448"/>
    </source>
</evidence>
<dbReference type="NCBIfam" id="TIGR01730">
    <property type="entry name" value="RND_mfp"/>
    <property type="match status" value="1"/>
</dbReference>
<evidence type="ECO:0000313" key="8">
    <source>
        <dbReference type="EMBL" id="AUX21013.1"/>
    </source>
</evidence>
<keyword evidence="3" id="KW-0813">Transport</keyword>
<organism evidence="8 9">
    <name type="scientific">Sorangium cellulosum</name>
    <name type="common">Polyangium cellulosum</name>
    <dbReference type="NCBI Taxonomy" id="56"/>
    <lineage>
        <taxon>Bacteria</taxon>
        <taxon>Pseudomonadati</taxon>
        <taxon>Myxococcota</taxon>
        <taxon>Polyangia</taxon>
        <taxon>Polyangiales</taxon>
        <taxon>Polyangiaceae</taxon>
        <taxon>Sorangium</taxon>
    </lineage>
</organism>
<dbReference type="Gene3D" id="2.40.50.100">
    <property type="match status" value="1"/>
</dbReference>
<feature type="domain" description="Multidrug resistance protein MdtA-like barrel-sandwich hybrid" evidence="5">
    <location>
        <begin position="95"/>
        <end position="275"/>
    </location>
</feature>
<protein>
    <submittedName>
        <fullName evidence="8">RND transporter</fullName>
    </submittedName>
</protein>
<dbReference type="InterPro" id="IPR006143">
    <property type="entry name" value="RND_pump_MFP"/>
</dbReference>
<feature type="domain" description="CusB-like beta-barrel" evidence="6">
    <location>
        <begin position="282"/>
        <end position="354"/>
    </location>
</feature>
<name>A0A4P2PX10_SORCE</name>
<evidence type="ECO:0000259" key="7">
    <source>
        <dbReference type="Pfam" id="PF25967"/>
    </source>
</evidence>
<dbReference type="Gene3D" id="2.40.30.170">
    <property type="match status" value="1"/>
</dbReference>
<gene>
    <name evidence="8" type="ORF">SOCEGT47_014910</name>
</gene>
<evidence type="ECO:0000313" key="9">
    <source>
        <dbReference type="Proteomes" id="UP000295781"/>
    </source>
</evidence>
<dbReference type="PANTHER" id="PTHR30469:SF15">
    <property type="entry name" value="HLYD FAMILY OF SECRETION PROTEINS"/>
    <property type="match status" value="1"/>
</dbReference>
<dbReference type="InterPro" id="IPR058625">
    <property type="entry name" value="MdtA-like_BSH"/>
</dbReference>
<sequence length="432" mass="44887">MKQSFRGPELRIARWAFGARSVASNHPRAALLAALLAALAAPTLTACRNPDAGAQPAQDTTAAPREKPVVRFGKVVTRSLPQTLDISGTLVADETSEVATQVAGSVVRVAIDVGSRVKKGEPLVVLDASNVALQSQSANAAVAQARAKLALKPGESPKGIDPDQVPEVRAAKQSMELAKAEAERVKQLYDQGAVPQSTWDAARTQAQNAAAQYDAAVNGIRATVASLTSAQAQAGLASKAVADSTVRAPFDGAVAEKRISVGEFAGPGRVVAVVVRDNPLRLRIDVPEADIASIEVGKPVNVSVAAFPGRTFPGVVKRIGASLKESSRTLPVEAEFDNSDGKLRPGLFAQGQLTLTGESRKAILVPEQAIGSSGSSARVFVKSGDRVTEKLVKTGRKIDGLVEVVGPLSEGEEVAIDKVDELADGIEVATAQ</sequence>
<dbReference type="PANTHER" id="PTHR30469">
    <property type="entry name" value="MULTIDRUG RESISTANCE PROTEIN MDTA"/>
    <property type="match status" value="1"/>
</dbReference>
<accession>A0A4P2PX10</accession>
<dbReference type="Pfam" id="PF25954">
    <property type="entry name" value="Beta-barrel_RND_2"/>
    <property type="match status" value="1"/>
</dbReference>
<dbReference type="SUPFAM" id="SSF111369">
    <property type="entry name" value="HlyD-like secretion proteins"/>
    <property type="match status" value="2"/>
</dbReference>
<dbReference type="Pfam" id="PF25967">
    <property type="entry name" value="RND-MFP_C"/>
    <property type="match status" value="1"/>
</dbReference>
<dbReference type="Pfam" id="PF25917">
    <property type="entry name" value="BSH_RND"/>
    <property type="match status" value="1"/>
</dbReference>
<dbReference type="Gene3D" id="2.40.420.20">
    <property type="match status" value="1"/>
</dbReference>
<dbReference type="RefSeq" id="WP_242515964.1">
    <property type="nucleotide sequence ID" value="NZ_CP012670.1"/>
</dbReference>
<evidence type="ECO:0000256" key="1">
    <source>
        <dbReference type="ARBA" id="ARBA00004196"/>
    </source>
</evidence>
<dbReference type="EMBL" id="CP012670">
    <property type="protein sequence ID" value="AUX21013.1"/>
    <property type="molecule type" value="Genomic_DNA"/>
</dbReference>
<dbReference type="Gene3D" id="1.10.287.470">
    <property type="entry name" value="Helix hairpin bin"/>
    <property type="match status" value="1"/>
</dbReference>
<dbReference type="GO" id="GO:1990281">
    <property type="term" value="C:efflux pump complex"/>
    <property type="evidence" value="ECO:0007669"/>
    <property type="project" value="TreeGrafter"/>
</dbReference>
<feature type="chain" id="PRO_5020794088" evidence="4">
    <location>
        <begin position="47"/>
        <end position="432"/>
    </location>
</feature>
<feature type="signal peptide" evidence="4">
    <location>
        <begin position="1"/>
        <end position="46"/>
    </location>
</feature>
<reference evidence="8 9" key="1">
    <citation type="submission" date="2015-09" db="EMBL/GenBank/DDBJ databases">
        <title>Sorangium comparison.</title>
        <authorList>
            <person name="Zaburannyi N."/>
            <person name="Bunk B."/>
            <person name="Overmann J."/>
            <person name="Mueller R."/>
        </authorList>
    </citation>
    <scope>NUCLEOTIDE SEQUENCE [LARGE SCALE GENOMIC DNA]</scope>
    <source>
        <strain evidence="8 9">So ceGT47</strain>
    </source>
</reference>